<protein>
    <submittedName>
        <fullName evidence="8">Oidioi.mRNA.OKI2018_I69.chr2.g8153.t1.cds</fullName>
    </submittedName>
</protein>
<evidence type="ECO:0000256" key="4">
    <source>
        <dbReference type="ARBA" id="ARBA00023242"/>
    </source>
</evidence>
<feature type="domain" description="SANT" evidence="7">
    <location>
        <begin position="98"/>
        <end position="149"/>
    </location>
</feature>
<dbReference type="SMART" id="SM01189">
    <property type="entry name" value="ELM2"/>
    <property type="match status" value="1"/>
</dbReference>
<keyword evidence="2" id="KW-0805">Transcription regulation</keyword>
<dbReference type="InterPro" id="IPR001005">
    <property type="entry name" value="SANT/Myb"/>
</dbReference>
<dbReference type="Gene3D" id="4.10.1240.50">
    <property type="match status" value="1"/>
</dbReference>
<dbReference type="InterPro" id="IPR051066">
    <property type="entry name" value="Trans_reg/Corepressor"/>
</dbReference>
<evidence type="ECO:0000256" key="3">
    <source>
        <dbReference type="ARBA" id="ARBA00023163"/>
    </source>
</evidence>
<evidence type="ECO:0000256" key="1">
    <source>
        <dbReference type="ARBA" id="ARBA00004123"/>
    </source>
</evidence>
<dbReference type="SUPFAM" id="SSF46689">
    <property type="entry name" value="Homeodomain-like"/>
    <property type="match status" value="2"/>
</dbReference>
<dbReference type="Pfam" id="PF01448">
    <property type="entry name" value="ELM2"/>
    <property type="match status" value="1"/>
</dbReference>
<name>A0ABN7TAN5_OIKDI</name>
<gene>
    <name evidence="8" type="ORF">OKIOD_LOCUS16918</name>
</gene>
<sequence>MVFRANLNPNRSDIQIGKDYQAEIPEILDFDEDCFEIETSQLLWDPKENTLTEETFNTYLEYAATKNYNEFQALCLLHNTKMDTQRAVFLMDSYEPVGPMDKWTQQEASLFKSAYAQVGKNFSSMKSLFYNKTVNELVELYYHLKATKQVISPKETAKKTTVFPEAVLGKAKTNSSDSFTLELEELGERIVNSGTEVNLEKFDESDEIVERKKEIIDTNKRIMAIKETYLALKETKDLVLETALKDNGSLIRDKHGELAVKEDKQVINTIRWEHSEVECLRKGLADFGRDWETLARIVKSKKSSQLKNFFEQQYEKLNLIEDYRKFLRSENGSDREIIAGDSGGAASPPRTHQNSGDEFVPSADADREEFTEIVEMEDDDSDFEIL</sequence>
<evidence type="ECO:0000259" key="7">
    <source>
        <dbReference type="PROSITE" id="PS51293"/>
    </source>
</evidence>
<dbReference type="EMBL" id="OU015567">
    <property type="protein sequence ID" value="CAG5114075.1"/>
    <property type="molecule type" value="Genomic_DNA"/>
</dbReference>
<accession>A0ABN7TAN5</accession>
<dbReference type="Gene3D" id="1.20.58.1880">
    <property type="match status" value="1"/>
</dbReference>
<keyword evidence="3" id="KW-0804">Transcription</keyword>
<evidence type="ECO:0000313" key="8">
    <source>
        <dbReference type="EMBL" id="CAG5114075.1"/>
    </source>
</evidence>
<dbReference type="CDD" id="cd00167">
    <property type="entry name" value="SANT"/>
    <property type="match status" value="1"/>
</dbReference>
<reference evidence="8 9" key="1">
    <citation type="submission" date="2021-04" db="EMBL/GenBank/DDBJ databases">
        <authorList>
            <person name="Bliznina A."/>
        </authorList>
    </citation>
    <scope>NUCLEOTIDE SEQUENCE [LARGE SCALE GENOMIC DNA]</scope>
</reference>
<dbReference type="InterPro" id="IPR017884">
    <property type="entry name" value="SANT_dom"/>
</dbReference>
<feature type="compositionally biased region" description="Acidic residues" evidence="5">
    <location>
        <begin position="371"/>
        <end position="386"/>
    </location>
</feature>
<keyword evidence="4" id="KW-0539">Nucleus</keyword>
<proteinExistence type="predicted"/>
<dbReference type="InterPro" id="IPR000949">
    <property type="entry name" value="ELM2_dom"/>
</dbReference>
<comment type="subcellular location">
    <subcellularLocation>
        <location evidence="1">Nucleus</location>
    </subcellularLocation>
</comment>
<dbReference type="PROSITE" id="PS51156">
    <property type="entry name" value="ELM2"/>
    <property type="match status" value="1"/>
</dbReference>
<dbReference type="PANTHER" id="PTHR16089:SF28">
    <property type="entry name" value="REST COREPRESSOR"/>
    <property type="match status" value="1"/>
</dbReference>
<keyword evidence="9" id="KW-1185">Reference proteome</keyword>
<dbReference type="InterPro" id="IPR009057">
    <property type="entry name" value="Homeodomain-like_sf"/>
</dbReference>
<dbReference type="PROSITE" id="PS51293">
    <property type="entry name" value="SANT"/>
    <property type="match status" value="1"/>
</dbReference>
<evidence type="ECO:0000259" key="6">
    <source>
        <dbReference type="PROSITE" id="PS51156"/>
    </source>
</evidence>
<dbReference type="Gene3D" id="1.10.10.60">
    <property type="entry name" value="Homeodomain-like"/>
    <property type="match status" value="1"/>
</dbReference>
<dbReference type="PANTHER" id="PTHR16089">
    <property type="entry name" value="REST COREPRESSOR COREST PROTEIN-RELATED"/>
    <property type="match status" value="1"/>
</dbReference>
<evidence type="ECO:0000256" key="5">
    <source>
        <dbReference type="SAM" id="MobiDB-lite"/>
    </source>
</evidence>
<evidence type="ECO:0000313" key="9">
    <source>
        <dbReference type="Proteomes" id="UP001158576"/>
    </source>
</evidence>
<dbReference type="SMART" id="SM00717">
    <property type="entry name" value="SANT"/>
    <property type="match status" value="2"/>
</dbReference>
<organism evidence="8 9">
    <name type="scientific">Oikopleura dioica</name>
    <name type="common">Tunicate</name>
    <dbReference type="NCBI Taxonomy" id="34765"/>
    <lineage>
        <taxon>Eukaryota</taxon>
        <taxon>Metazoa</taxon>
        <taxon>Chordata</taxon>
        <taxon>Tunicata</taxon>
        <taxon>Appendicularia</taxon>
        <taxon>Copelata</taxon>
        <taxon>Oikopleuridae</taxon>
        <taxon>Oikopleura</taxon>
    </lineage>
</organism>
<evidence type="ECO:0000256" key="2">
    <source>
        <dbReference type="ARBA" id="ARBA00023015"/>
    </source>
</evidence>
<feature type="domain" description="ELM2" evidence="6">
    <location>
        <begin position="12"/>
        <end position="95"/>
    </location>
</feature>
<dbReference type="Proteomes" id="UP001158576">
    <property type="component" value="Chromosome 2"/>
</dbReference>
<feature type="region of interest" description="Disordered" evidence="5">
    <location>
        <begin position="335"/>
        <end position="386"/>
    </location>
</feature>